<evidence type="ECO:0000256" key="4">
    <source>
        <dbReference type="ARBA" id="ARBA00022763"/>
    </source>
</evidence>
<keyword evidence="4 9" id="KW-0227">DNA damage</keyword>
<evidence type="ECO:0000256" key="3">
    <source>
        <dbReference type="ARBA" id="ARBA00022553"/>
    </source>
</evidence>
<comment type="subcellular location">
    <subcellularLocation>
        <location evidence="1 9">Nucleus</location>
    </subcellularLocation>
</comment>
<dbReference type="GO" id="GO:0006260">
    <property type="term" value="P:DNA replication"/>
    <property type="evidence" value="ECO:0007669"/>
    <property type="project" value="InterPro"/>
</dbReference>
<dbReference type="Pfam" id="PF09494">
    <property type="entry name" value="Slx4"/>
    <property type="match status" value="1"/>
</dbReference>
<feature type="compositionally biased region" description="Polar residues" evidence="10">
    <location>
        <begin position="31"/>
        <end position="47"/>
    </location>
</feature>
<evidence type="ECO:0000256" key="9">
    <source>
        <dbReference type="HAMAP-Rule" id="MF_03110"/>
    </source>
</evidence>
<feature type="compositionally biased region" description="Low complexity" evidence="10">
    <location>
        <begin position="156"/>
        <end position="179"/>
    </location>
</feature>
<feature type="region of interest" description="Disordered" evidence="10">
    <location>
        <begin position="572"/>
        <end position="742"/>
    </location>
</feature>
<organism evidence="11 12">
    <name type="scientific">Aspergillus glaucus CBS 516.65</name>
    <dbReference type="NCBI Taxonomy" id="1160497"/>
    <lineage>
        <taxon>Eukaryota</taxon>
        <taxon>Fungi</taxon>
        <taxon>Dikarya</taxon>
        <taxon>Ascomycota</taxon>
        <taxon>Pezizomycotina</taxon>
        <taxon>Eurotiomycetes</taxon>
        <taxon>Eurotiomycetidae</taxon>
        <taxon>Eurotiales</taxon>
        <taxon>Aspergillaceae</taxon>
        <taxon>Aspergillus</taxon>
        <taxon>Aspergillus subgen. Aspergillus</taxon>
    </lineage>
</organism>
<dbReference type="GO" id="GO:0006281">
    <property type="term" value="P:DNA repair"/>
    <property type="evidence" value="ECO:0007669"/>
    <property type="project" value="UniProtKB-UniRule"/>
</dbReference>
<feature type="compositionally biased region" description="Basic and acidic residues" evidence="10">
    <location>
        <begin position="65"/>
        <end position="94"/>
    </location>
</feature>
<feature type="compositionally biased region" description="Low complexity" evidence="10">
    <location>
        <begin position="415"/>
        <end position="426"/>
    </location>
</feature>
<proteinExistence type="inferred from homology"/>
<feature type="compositionally biased region" description="Polar residues" evidence="10">
    <location>
        <begin position="574"/>
        <end position="583"/>
    </location>
</feature>
<reference evidence="12" key="1">
    <citation type="journal article" date="2017" name="Genome Biol.">
        <title>Comparative genomics reveals high biological diversity and specific adaptations in the industrially and medically important fungal genus Aspergillus.</title>
        <authorList>
            <person name="de Vries R.P."/>
            <person name="Riley R."/>
            <person name="Wiebenga A."/>
            <person name="Aguilar-Osorio G."/>
            <person name="Amillis S."/>
            <person name="Uchima C.A."/>
            <person name="Anderluh G."/>
            <person name="Asadollahi M."/>
            <person name="Askin M."/>
            <person name="Barry K."/>
            <person name="Battaglia E."/>
            <person name="Bayram O."/>
            <person name="Benocci T."/>
            <person name="Braus-Stromeyer S.A."/>
            <person name="Caldana C."/>
            <person name="Canovas D."/>
            <person name="Cerqueira G.C."/>
            <person name="Chen F."/>
            <person name="Chen W."/>
            <person name="Choi C."/>
            <person name="Clum A."/>
            <person name="Dos Santos R.A."/>
            <person name="Damasio A.R."/>
            <person name="Diallinas G."/>
            <person name="Emri T."/>
            <person name="Fekete E."/>
            <person name="Flipphi M."/>
            <person name="Freyberg S."/>
            <person name="Gallo A."/>
            <person name="Gournas C."/>
            <person name="Habgood R."/>
            <person name="Hainaut M."/>
            <person name="Harispe M.L."/>
            <person name="Henrissat B."/>
            <person name="Hilden K.S."/>
            <person name="Hope R."/>
            <person name="Hossain A."/>
            <person name="Karabika E."/>
            <person name="Karaffa L."/>
            <person name="Karanyi Z."/>
            <person name="Krasevec N."/>
            <person name="Kuo A."/>
            <person name="Kusch H."/>
            <person name="LaButti K."/>
            <person name="Lagendijk E.L."/>
            <person name="Lapidus A."/>
            <person name="Levasseur A."/>
            <person name="Lindquist E."/>
            <person name="Lipzen A."/>
            <person name="Logrieco A.F."/>
            <person name="MacCabe A."/>
            <person name="Maekelae M.R."/>
            <person name="Malavazi I."/>
            <person name="Melin P."/>
            <person name="Meyer V."/>
            <person name="Mielnichuk N."/>
            <person name="Miskei M."/>
            <person name="Molnar A.P."/>
            <person name="Mule G."/>
            <person name="Ngan C.Y."/>
            <person name="Orejas M."/>
            <person name="Orosz E."/>
            <person name="Ouedraogo J.P."/>
            <person name="Overkamp K.M."/>
            <person name="Park H.-S."/>
            <person name="Perrone G."/>
            <person name="Piumi F."/>
            <person name="Punt P.J."/>
            <person name="Ram A.F."/>
            <person name="Ramon A."/>
            <person name="Rauscher S."/>
            <person name="Record E."/>
            <person name="Riano-Pachon D.M."/>
            <person name="Robert V."/>
            <person name="Roehrig J."/>
            <person name="Ruller R."/>
            <person name="Salamov A."/>
            <person name="Salih N.S."/>
            <person name="Samson R.A."/>
            <person name="Sandor E."/>
            <person name="Sanguinetti M."/>
            <person name="Schuetze T."/>
            <person name="Sepcic K."/>
            <person name="Shelest E."/>
            <person name="Sherlock G."/>
            <person name="Sophianopoulou V."/>
            <person name="Squina F.M."/>
            <person name="Sun H."/>
            <person name="Susca A."/>
            <person name="Todd R.B."/>
            <person name="Tsang A."/>
            <person name="Unkles S.E."/>
            <person name="van de Wiele N."/>
            <person name="van Rossen-Uffink D."/>
            <person name="Oliveira J.V."/>
            <person name="Vesth T.C."/>
            <person name="Visser J."/>
            <person name="Yu J.-H."/>
            <person name="Zhou M."/>
            <person name="Andersen M.R."/>
            <person name="Archer D.B."/>
            <person name="Baker S.E."/>
            <person name="Benoit I."/>
            <person name="Brakhage A.A."/>
            <person name="Braus G.H."/>
            <person name="Fischer R."/>
            <person name="Frisvad J.C."/>
            <person name="Goldman G.H."/>
            <person name="Houbraken J."/>
            <person name="Oakley B."/>
            <person name="Pocsi I."/>
            <person name="Scazzocchio C."/>
            <person name="Seiboth B."/>
            <person name="vanKuyk P.A."/>
            <person name="Wortman J."/>
            <person name="Dyer P.S."/>
            <person name="Grigoriev I.V."/>
        </authorList>
    </citation>
    <scope>NUCLEOTIDE SEQUENCE [LARGE SCALE GENOMIC DNA]</scope>
    <source>
        <strain evidence="12">CBS 516.65</strain>
    </source>
</reference>
<dbReference type="AlphaFoldDB" id="A0A1L9VSM7"/>
<feature type="compositionally biased region" description="Basic and acidic residues" evidence="10">
    <location>
        <begin position="464"/>
        <end position="474"/>
    </location>
</feature>
<evidence type="ECO:0000313" key="12">
    <source>
        <dbReference type="Proteomes" id="UP000184300"/>
    </source>
</evidence>
<evidence type="ECO:0000256" key="2">
    <source>
        <dbReference type="ARBA" id="ARBA00006661"/>
    </source>
</evidence>
<comment type="subunit">
    <text evidence="9">Forms a heterodimer with SLX1.</text>
</comment>
<sequence>MPSAADVVLLSSTPDHKPTRTPQRVSHHSETQTGLSLQFDSPASLPSPSELFRQLHRPADVTPQDTEKDAARKTTGKRAADKSTSDAKATENKPKRGGRKITDELQTVLTHAEPAAPRFKDNAPKKAPKTRTKRTNTNTEKKREGPKNKTLTGRVSKASSADSQQSDTKKPSSSKSSSQGGATKDLDGWEASGLQLEEATIRRLDWTPTKDTGKQVFDLEGDGDAGDSQASGAAQNFSNLLAGYGFTGTASSQPSIQGNEDGGGPTKRRRIDLMDSRIQAGPKSNTKDKIPVDKESQQKPKKQNKKFTTLTARVTARYAPGYTEDSGNGSLYTADVQEHEAAGRKRKSKTKTKPREPEFIVLSPEAAVKSLDNQDLMFGTCSQLEREDSPTTLRDMQTAINESESCIEPMPKFGTSRTSSASTVSRFTGPRSLWSEAFRDLDGALAQAEVLDLVDDCDLSKISPRVDRERHDAQQQETPKVVDQPVNTTHEKEASIPEGNSDALENSSQFADANASQQSEAASVAVESRPQMPRYNAFTEAELSKQVASYGFKAVRGRQKMIDLLQKCWESKHGTSATSNGDKQGSLDGSALTKPPETSKDGKTTNTSNKTSGSRPRSKAKSTANPLIADDTSAKPPARRRQGSSRPASRSSQKATESLPSQQQRNPPTQQKPSYANVEEIQDSEDEAIPSPNQLLSRYFTHPKPSNQPLAVSPTPSPTRHAPSKPKTLPKATTTISRTPEDDEPDLAIQITKAVRAQPNMYSSAGGRRSPSWHEKILMYDPIVLEDFTTWLNIEGLGLVSEDREVDAVLVREWCESKGICCCYRNKSW</sequence>
<dbReference type="HAMAP" id="MF_03110">
    <property type="entry name" value="Endonuc_su_Slx4"/>
    <property type="match status" value="1"/>
</dbReference>
<feature type="region of interest" description="Disordered" evidence="10">
    <location>
        <begin position="462"/>
        <end position="530"/>
    </location>
</feature>
<evidence type="ECO:0000256" key="1">
    <source>
        <dbReference type="ARBA" id="ARBA00004123"/>
    </source>
</evidence>
<dbReference type="GO" id="GO:0017108">
    <property type="term" value="F:5'-flap endonuclease activity"/>
    <property type="evidence" value="ECO:0007669"/>
    <property type="project" value="InterPro"/>
</dbReference>
<feature type="compositionally biased region" description="Low complexity" evidence="10">
    <location>
        <begin position="515"/>
        <end position="528"/>
    </location>
</feature>
<evidence type="ECO:0000313" key="11">
    <source>
        <dbReference type="EMBL" id="OJJ86921.1"/>
    </source>
</evidence>
<feature type="compositionally biased region" description="Low complexity" evidence="10">
    <location>
        <begin position="604"/>
        <end position="614"/>
    </location>
</feature>
<dbReference type="InterPro" id="IPR027784">
    <property type="entry name" value="Slx4_ascomycetes"/>
</dbReference>
<dbReference type="EMBL" id="KV878891">
    <property type="protein sequence ID" value="OJJ86921.1"/>
    <property type="molecule type" value="Genomic_DNA"/>
</dbReference>
<dbReference type="OrthoDB" id="5349119at2759"/>
<dbReference type="Proteomes" id="UP000184300">
    <property type="component" value="Unassembled WGS sequence"/>
</dbReference>
<dbReference type="GO" id="GO:0033557">
    <property type="term" value="C:Slx1-Slx4 complex"/>
    <property type="evidence" value="ECO:0007669"/>
    <property type="project" value="UniProtKB-UniRule"/>
</dbReference>
<feature type="region of interest" description="Disordered" evidence="10">
    <location>
        <begin position="402"/>
        <end position="426"/>
    </location>
</feature>
<dbReference type="STRING" id="1160497.A0A1L9VSM7"/>
<keyword evidence="5 9" id="KW-0233">DNA recombination</keyword>
<feature type="region of interest" description="Disordered" evidence="10">
    <location>
        <begin position="243"/>
        <end position="359"/>
    </location>
</feature>
<protein>
    <recommendedName>
        <fullName evidence="8 9">Structure-specific endonuclease subunit SLX4</fullName>
    </recommendedName>
</protein>
<dbReference type="InterPro" id="IPR018574">
    <property type="entry name" value="Structure-sp_endonuc_su_Slx4"/>
</dbReference>
<keyword evidence="7 9" id="KW-0539">Nucleus</keyword>
<comment type="function">
    <text evidence="9">Regulatory subunit of the SLX1-SLX4 structure-specific endonuclease that resolves DNA secondary structures generated during DNA repair and recombination. Has endonuclease activity towards branched DNA substrates, introducing single-strand cuts in duplex DNA close to junctions with ss-DNA.</text>
</comment>
<evidence type="ECO:0000256" key="7">
    <source>
        <dbReference type="ARBA" id="ARBA00023242"/>
    </source>
</evidence>
<gene>
    <name evidence="9" type="primary">SLX4</name>
    <name evidence="11" type="ORF">ASPGLDRAFT_143318</name>
</gene>
<keyword evidence="12" id="KW-1185">Reference proteome</keyword>
<keyword evidence="6 9" id="KW-0234">DNA repair</keyword>
<evidence type="ECO:0000256" key="8">
    <source>
        <dbReference type="ARBA" id="ARBA00029496"/>
    </source>
</evidence>
<evidence type="ECO:0000256" key="10">
    <source>
        <dbReference type="SAM" id="MobiDB-lite"/>
    </source>
</evidence>
<dbReference type="GO" id="GO:0006310">
    <property type="term" value="P:DNA recombination"/>
    <property type="evidence" value="ECO:0007669"/>
    <property type="project" value="UniProtKB-UniRule"/>
</dbReference>
<evidence type="ECO:0000256" key="6">
    <source>
        <dbReference type="ARBA" id="ARBA00023204"/>
    </source>
</evidence>
<feature type="compositionally biased region" description="Basic and acidic residues" evidence="10">
    <location>
        <begin position="285"/>
        <end position="298"/>
    </location>
</feature>
<feature type="region of interest" description="Disordered" evidence="10">
    <location>
        <begin position="1"/>
        <end position="231"/>
    </location>
</feature>
<dbReference type="CDD" id="cd22999">
    <property type="entry name" value="SAP_SLX4"/>
    <property type="match status" value="1"/>
</dbReference>
<name>A0A1L9VSM7_ASPGL</name>
<keyword evidence="3 9" id="KW-0597">Phosphoprotein</keyword>
<feature type="compositionally biased region" description="Polar residues" evidence="10">
    <location>
        <begin position="248"/>
        <end position="258"/>
    </location>
</feature>
<feature type="compositionally biased region" description="Polar residues" evidence="10">
    <location>
        <begin position="644"/>
        <end position="674"/>
    </location>
</feature>
<comment type="PTM">
    <text evidence="9">Phosphorylated in response to DNA damage.</text>
</comment>
<comment type="similarity">
    <text evidence="2 9">Belongs to the SLX4 family.</text>
</comment>
<dbReference type="VEuPathDB" id="FungiDB:ASPGLDRAFT_143318"/>
<evidence type="ECO:0000256" key="5">
    <source>
        <dbReference type="ARBA" id="ARBA00023172"/>
    </source>
</evidence>
<accession>A0A1L9VSM7</accession>